<dbReference type="AlphaFoldDB" id="A0A7X6I6Z3"/>
<keyword evidence="3" id="KW-1185">Reference proteome</keyword>
<dbReference type="InterPro" id="IPR018490">
    <property type="entry name" value="cNMP-bd_dom_sf"/>
</dbReference>
<accession>A0A7X6I6Z3</accession>
<dbReference type="SUPFAM" id="SSF51206">
    <property type="entry name" value="cAMP-binding domain-like"/>
    <property type="match status" value="1"/>
</dbReference>
<dbReference type="RefSeq" id="WP_168108049.1">
    <property type="nucleotide sequence ID" value="NZ_VTOX01000004.1"/>
</dbReference>
<comment type="caution">
    <text evidence="2">The sequence shown here is derived from an EMBL/GenBank/DDBJ whole genome shotgun (WGS) entry which is preliminary data.</text>
</comment>
<dbReference type="Gene3D" id="2.60.120.10">
    <property type="entry name" value="Jelly Rolls"/>
    <property type="match status" value="1"/>
</dbReference>
<dbReference type="InterPro" id="IPR014710">
    <property type="entry name" value="RmlC-like_jellyroll"/>
</dbReference>
<protein>
    <submittedName>
        <fullName evidence="2">Cyclic nucleotide-binding domain-containing protein</fullName>
    </submittedName>
</protein>
<dbReference type="Pfam" id="PF00027">
    <property type="entry name" value="cNMP_binding"/>
    <property type="match status" value="1"/>
</dbReference>
<evidence type="ECO:0000259" key="1">
    <source>
        <dbReference type="PROSITE" id="PS50042"/>
    </source>
</evidence>
<dbReference type="EMBL" id="VTOX01000004">
    <property type="protein sequence ID" value="NKE66941.1"/>
    <property type="molecule type" value="Genomic_DNA"/>
</dbReference>
<dbReference type="InterPro" id="IPR000595">
    <property type="entry name" value="cNMP-bd_dom"/>
</dbReference>
<name>A0A7X6I6Z3_9BURK</name>
<gene>
    <name evidence="2" type="ORF">RAMLITH_14010</name>
</gene>
<proteinExistence type="predicted"/>
<dbReference type="Proteomes" id="UP000521868">
    <property type="component" value="Unassembled WGS sequence"/>
</dbReference>
<dbReference type="PROSITE" id="PS50042">
    <property type="entry name" value="CNMP_BINDING_3"/>
    <property type="match status" value="1"/>
</dbReference>
<reference evidence="2 3" key="1">
    <citation type="journal article" date="2020" name="Nature">
        <title>Bacterial chemolithoautotrophy via manganese oxidation.</title>
        <authorList>
            <person name="Yu H."/>
            <person name="Leadbetter J.R."/>
        </authorList>
    </citation>
    <scope>NUCLEOTIDE SEQUENCE [LARGE SCALE GENOMIC DNA]</scope>
    <source>
        <strain evidence="2 3">RBP-1</strain>
    </source>
</reference>
<organism evidence="2 3">
    <name type="scientific">Ramlibacter lithotrophicus</name>
    <dbReference type="NCBI Taxonomy" id="2606681"/>
    <lineage>
        <taxon>Bacteria</taxon>
        <taxon>Pseudomonadati</taxon>
        <taxon>Pseudomonadota</taxon>
        <taxon>Betaproteobacteria</taxon>
        <taxon>Burkholderiales</taxon>
        <taxon>Comamonadaceae</taxon>
        <taxon>Ramlibacter</taxon>
    </lineage>
</organism>
<evidence type="ECO:0000313" key="3">
    <source>
        <dbReference type="Proteomes" id="UP000521868"/>
    </source>
</evidence>
<evidence type="ECO:0000313" key="2">
    <source>
        <dbReference type="EMBL" id="NKE66941.1"/>
    </source>
</evidence>
<sequence length="208" mass="22700">MKEQYSATDTAKLLISDVALPELSPAQALRLVPFMRLTRAPADAVLFRAGGPGDQFLIMLVDGDALVEGQLTGGRWMTIRSLVPGSLFGELGAMDSMGRSVVVRATTDVHLATLDDRALEQITERDPNLTFGLLRAMLGHVTRRLRAANNKIETLHSINQAQRDEWAAQIQSDQVTGARLKVLLKLERDSGTSRAGNSSVLQEPRKQA</sequence>
<dbReference type="SMART" id="SM00100">
    <property type="entry name" value="cNMP"/>
    <property type="match status" value="1"/>
</dbReference>
<dbReference type="CDD" id="cd00038">
    <property type="entry name" value="CAP_ED"/>
    <property type="match status" value="1"/>
</dbReference>
<feature type="domain" description="Cyclic nucleotide-binding" evidence="1">
    <location>
        <begin position="19"/>
        <end position="122"/>
    </location>
</feature>